<evidence type="ECO:0000256" key="1">
    <source>
        <dbReference type="ARBA" id="ARBA00001957"/>
    </source>
</evidence>
<comment type="caution">
    <text evidence="7">The sequence shown here is derived from an EMBL/GenBank/DDBJ whole genome shotgun (WGS) entry which is preliminary data.</text>
</comment>
<evidence type="ECO:0000256" key="4">
    <source>
        <dbReference type="ARBA" id="ARBA00022737"/>
    </source>
</evidence>
<evidence type="ECO:0000256" key="2">
    <source>
        <dbReference type="ARBA" id="ARBA00022450"/>
    </source>
</evidence>
<evidence type="ECO:0000259" key="6">
    <source>
        <dbReference type="PROSITE" id="PS50075"/>
    </source>
</evidence>
<dbReference type="Gene3D" id="3.30.559.30">
    <property type="entry name" value="Nonribosomal peptide synthetase, condensation domain"/>
    <property type="match status" value="1"/>
</dbReference>
<dbReference type="Gene3D" id="1.10.1200.10">
    <property type="entry name" value="ACP-like"/>
    <property type="match status" value="1"/>
</dbReference>
<keyword evidence="3" id="KW-0597">Phosphoprotein</keyword>
<dbReference type="InterPro" id="IPR023213">
    <property type="entry name" value="CAT-like_dom_sf"/>
</dbReference>
<dbReference type="Proteomes" id="UP000596857">
    <property type="component" value="Unassembled WGS sequence"/>
</dbReference>
<gene>
    <name evidence="7" type="ORF">GC101_08525</name>
</gene>
<dbReference type="PROSITE" id="PS50075">
    <property type="entry name" value="CARRIER"/>
    <property type="match status" value="1"/>
</dbReference>
<dbReference type="RefSeq" id="WP_171716872.1">
    <property type="nucleotide sequence ID" value="NZ_WHOB01000021.1"/>
</dbReference>
<evidence type="ECO:0000313" key="8">
    <source>
        <dbReference type="Proteomes" id="UP000596857"/>
    </source>
</evidence>
<dbReference type="PROSITE" id="PS00012">
    <property type="entry name" value="PHOSPHOPANTETHEINE"/>
    <property type="match status" value="1"/>
</dbReference>
<feature type="domain" description="Carrier" evidence="6">
    <location>
        <begin position="520"/>
        <end position="595"/>
    </location>
</feature>
<dbReference type="SUPFAM" id="SSF52777">
    <property type="entry name" value="CoA-dependent acyltransferases"/>
    <property type="match status" value="2"/>
</dbReference>
<proteinExistence type="predicted"/>
<keyword evidence="8" id="KW-1185">Reference proteome</keyword>
<evidence type="ECO:0000256" key="3">
    <source>
        <dbReference type="ARBA" id="ARBA00022553"/>
    </source>
</evidence>
<evidence type="ECO:0000313" key="7">
    <source>
        <dbReference type="EMBL" id="NOU78930.1"/>
    </source>
</evidence>
<sequence length="600" mass="68728">MNTTMSASDKLKLAKLLLRKGEEQLLQHKDVVEDPFLDISLDPDSRFEPFELCSSQQVHLMGRSGYFDMTAGSNCYQSFVFQNADVEFIDRIDNAFQKLIARHDALRIQMVNSKEQQVLREVPPFNAVRKDLRQHSPLEIEKLVQEEHKFLVFKPGNVNQWPLFDLVVLILPEDTLVLCWRMDLFIYDFPSRLVITNEFFEILKDPNKEFPELKFSFRDYVKASNDAYKSVFFQRSKAYWETRTPKFPQPLQLPTISKVRPGTQTPKDAFLSKLSAADWGKIKSFANRKSITPSIVATIAFAYVLRNFAKSQDFLMGLISFNRFDMHEQAEDILGCFVQMVPFPFDFEAATFTDYCLKGRDQLIEAMQNRFYPGHLVLRDLHRMRKSGSHSQCPVMLTLLFEHKTKMEAFPDNSEIGEITSEIAFQQLSLPQLQLHPGMGENPDGSFWCYWNHASGLYPDGLIKDMSESLTGILSELAVQESNWDIAFHDLCEPVISNKASVQYKLMDDINDDSSFVRDDINSLVEQELMSLIQNKMGIAISSPLEDLYDLGFNSLKLVQLLNWIGEAFECEIPQDILSGDITVAAFASQLGNVRPSVLS</sequence>
<dbReference type="InterPro" id="IPR001242">
    <property type="entry name" value="Condensation_dom"/>
</dbReference>
<dbReference type="SUPFAM" id="SSF47336">
    <property type="entry name" value="ACP-like"/>
    <property type="match status" value="1"/>
</dbReference>
<dbReference type="InterPro" id="IPR006162">
    <property type="entry name" value="Ppantetheine_attach_site"/>
</dbReference>
<dbReference type="Pfam" id="PF00668">
    <property type="entry name" value="Condensation"/>
    <property type="match status" value="1"/>
</dbReference>
<keyword evidence="2" id="KW-0596">Phosphopantetheine</keyword>
<keyword evidence="4" id="KW-0677">Repeat</keyword>
<keyword evidence="5" id="KW-0045">Antibiotic biosynthesis</keyword>
<dbReference type="PANTHER" id="PTHR45527">
    <property type="entry name" value="NONRIBOSOMAL PEPTIDE SYNTHETASE"/>
    <property type="match status" value="1"/>
</dbReference>
<dbReference type="EMBL" id="WHOB01000021">
    <property type="protein sequence ID" value="NOU78930.1"/>
    <property type="molecule type" value="Genomic_DNA"/>
</dbReference>
<organism evidence="7 8">
    <name type="scientific">Paenibacillus phytohabitans</name>
    <dbReference type="NCBI Taxonomy" id="2654978"/>
    <lineage>
        <taxon>Bacteria</taxon>
        <taxon>Bacillati</taxon>
        <taxon>Bacillota</taxon>
        <taxon>Bacilli</taxon>
        <taxon>Bacillales</taxon>
        <taxon>Paenibacillaceae</taxon>
        <taxon>Paenibacillus</taxon>
    </lineage>
</organism>
<name>A0ABX1YD69_9BACL</name>
<accession>A0ABX1YD69</accession>
<evidence type="ECO:0000256" key="5">
    <source>
        <dbReference type="ARBA" id="ARBA00023194"/>
    </source>
</evidence>
<protein>
    <recommendedName>
        <fullName evidence="6">Carrier domain-containing protein</fullName>
    </recommendedName>
</protein>
<dbReference type="InterPro" id="IPR009081">
    <property type="entry name" value="PP-bd_ACP"/>
</dbReference>
<dbReference type="PANTHER" id="PTHR45527:SF1">
    <property type="entry name" value="FATTY ACID SYNTHASE"/>
    <property type="match status" value="1"/>
</dbReference>
<dbReference type="Pfam" id="PF00550">
    <property type="entry name" value="PP-binding"/>
    <property type="match status" value="1"/>
</dbReference>
<reference evidence="7 8" key="1">
    <citation type="submission" date="2019-10" db="EMBL/GenBank/DDBJ databases">
        <title>Description of Paenibacillus terricola sp. nov.</title>
        <authorList>
            <person name="Carlier A."/>
            <person name="Qi S."/>
        </authorList>
    </citation>
    <scope>NUCLEOTIDE SEQUENCE [LARGE SCALE GENOMIC DNA]</scope>
    <source>
        <strain evidence="7 8">LMG 31459</strain>
    </source>
</reference>
<dbReference type="InterPro" id="IPR036736">
    <property type="entry name" value="ACP-like_sf"/>
</dbReference>
<comment type="cofactor">
    <cofactor evidence="1">
        <name>pantetheine 4'-phosphate</name>
        <dbReference type="ChEBI" id="CHEBI:47942"/>
    </cofactor>
</comment>
<dbReference type="Gene3D" id="3.30.559.10">
    <property type="entry name" value="Chloramphenicol acetyltransferase-like domain"/>
    <property type="match status" value="1"/>
</dbReference>